<reference evidence="2 3" key="1">
    <citation type="submission" date="2020-06" db="EMBL/GenBank/DDBJ databases">
        <title>Transcriptomic and genomic resources for Thalictrum thalictroides and T. hernandezii: Facilitating candidate gene discovery in an emerging model plant lineage.</title>
        <authorList>
            <person name="Arias T."/>
            <person name="Riano-Pachon D.M."/>
            <person name="Di Stilio V.S."/>
        </authorList>
    </citation>
    <scope>NUCLEOTIDE SEQUENCE [LARGE SCALE GENOMIC DNA]</scope>
    <source>
        <strain evidence="3">cv. WT478/WT964</strain>
        <tissue evidence="2">Leaves</tissue>
    </source>
</reference>
<feature type="signal peptide" evidence="1">
    <location>
        <begin position="1"/>
        <end position="16"/>
    </location>
</feature>
<protein>
    <submittedName>
        <fullName evidence="2">Uncharacterized protein</fullName>
    </submittedName>
</protein>
<sequence>MMILVLVLGEGMMVQTIVWNIRFNAIKANAERNATCQQVFDEIKIYFTKPLVITSPATVQTVDIYLAASDMRSHLRGRTGGKSSLFHQQGPFKSRNTVF</sequence>
<accession>A0A7J6WT16</accession>
<comment type="caution">
    <text evidence="2">The sequence shown here is derived from an EMBL/GenBank/DDBJ whole genome shotgun (WGS) entry which is preliminary data.</text>
</comment>
<dbReference type="Proteomes" id="UP000554482">
    <property type="component" value="Unassembled WGS sequence"/>
</dbReference>
<evidence type="ECO:0000313" key="3">
    <source>
        <dbReference type="Proteomes" id="UP000554482"/>
    </source>
</evidence>
<feature type="chain" id="PRO_5029615892" evidence="1">
    <location>
        <begin position="17"/>
        <end position="99"/>
    </location>
</feature>
<organism evidence="2 3">
    <name type="scientific">Thalictrum thalictroides</name>
    <name type="common">Rue-anemone</name>
    <name type="synonym">Anemone thalictroides</name>
    <dbReference type="NCBI Taxonomy" id="46969"/>
    <lineage>
        <taxon>Eukaryota</taxon>
        <taxon>Viridiplantae</taxon>
        <taxon>Streptophyta</taxon>
        <taxon>Embryophyta</taxon>
        <taxon>Tracheophyta</taxon>
        <taxon>Spermatophyta</taxon>
        <taxon>Magnoliopsida</taxon>
        <taxon>Ranunculales</taxon>
        <taxon>Ranunculaceae</taxon>
        <taxon>Thalictroideae</taxon>
        <taxon>Thalictrum</taxon>
    </lineage>
</organism>
<proteinExistence type="predicted"/>
<evidence type="ECO:0000313" key="2">
    <source>
        <dbReference type="EMBL" id="KAF5199182.1"/>
    </source>
</evidence>
<keyword evidence="3" id="KW-1185">Reference proteome</keyword>
<dbReference type="AlphaFoldDB" id="A0A7J6WT16"/>
<gene>
    <name evidence="2" type="ORF">FRX31_011232</name>
</gene>
<name>A0A7J6WT16_THATH</name>
<dbReference type="EMBL" id="JABWDY010012335">
    <property type="protein sequence ID" value="KAF5199182.1"/>
    <property type="molecule type" value="Genomic_DNA"/>
</dbReference>
<evidence type="ECO:0000256" key="1">
    <source>
        <dbReference type="SAM" id="SignalP"/>
    </source>
</evidence>
<keyword evidence="1" id="KW-0732">Signal</keyword>